<dbReference type="InterPro" id="IPR029044">
    <property type="entry name" value="Nucleotide-diphossugar_trans"/>
</dbReference>
<dbReference type="InterPro" id="IPR001173">
    <property type="entry name" value="Glyco_trans_2-like"/>
</dbReference>
<evidence type="ECO:0000256" key="1">
    <source>
        <dbReference type="SAM" id="Phobius"/>
    </source>
</evidence>
<dbReference type="STRING" id="1817828.A2722_01380"/>
<dbReference type="Gene3D" id="3.90.550.10">
    <property type="entry name" value="Spore Coat Polysaccharide Biosynthesis Protein SpsA, Chain A"/>
    <property type="match status" value="1"/>
</dbReference>
<dbReference type="AlphaFoldDB" id="A0A1F5PHB0"/>
<evidence type="ECO:0000259" key="2">
    <source>
        <dbReference type="Pfam" id="PF13632"/>
    </source>
</evidence>
<dbReference type="Proteomes" id="UP000178377">
    <property type="component" value="Unassembled WGS sequence"/>
</dbReference>
<feature type="transmembrane region" description="Helical" evidence="1">
    <location>
        <begin position="478"/>
        <end position="501"/>
    </location>
</feature>
<comment type="caution">
    <text evidence="3">The sequence shown here is derived from an EMBL/GenBank/DDBJ whole genome shotgun (WGS) entry which is preliminary data.</text>
</comment>
<dbReference type="PANTHER" id="PTHR36851:SF1">
    <property type="entry name" value="GLYCO_TRANS_2-LIKE DOMAIN-CONTAINING PROTEIN"/>
    <property type="match status" value="1"/>
</dbReference>
<sequence length="537" mass="61559">MVPGLLTWSTFLVSIVASYFSPVWVAFFIILFDVFWLFKAVNIALHLVYTHRKLQLHGAYDWRLRLEGLGDLPKFIRTLEQQTAIAPTRVAREDLEDEITRLRRLKAGGGAPDYHTLFHIVLLPTVKEPLEVLRTSIESYRRSDFPLSRIMIVLACEERSGQAASQIADRLRKEFGSAFGHFLVTVHPDGIAGEARTKGANITYAARMAAEMVKGQEIKPESVLVSAFDADTVVKPGYFSQLSYTYLTTPDRTRASYQPVPVYNNNVWEAPAVNRLVAINSSFWQMVESSRPDRLVTFSSHSMSLSALLDVNFWPVDVVSEDSQIFWRCFLKYHGEYRTIPLFSVVSLDAVVLDSYMASLVGQYRQNRRWAWGIENFPYLLTGMAKDPLIPRWKKYLYGYRLLEGHYFWATAALLIAFLGWLPLLLGMGRIENQVLALNLPKVTGNIMTLATLFLILNVALYFNILPERPRHHSKWKFLGMFLQWLLIPISQIFFAALPAIDAQTRLMLGRHMEFWVTPKVRKEPSQPMLPFNSQRL</sequence>
<proteinExistence type="predicted"/>
<gene>
    <name evidence="3" type="ORF">A2722_01380</name>
</gene>
<keyword evidence="1" id="KW-0812">Transmembrane</keyword>
<keyword evidence="1" id="KW-0472">Membrane</keyword>
<feature type="transmembrane region" description="Helical" evidence="1">
    <location>
        <begin position="407"/>
        <end position="427"/>
    </location>
</feature>
<keyword evidence="1" id="KW-1133">Transmembrane helix</keyword>
<feature type="transmembrane region" description="Helical" evidence="1">
    <location>
        <begin position="447"/>
        <end position="466"/>
    </location>
</feature>
<dbReference type="EMBL" id="MFEO01000024">
    <property type="protein sequence ID" value="OGE89275.1"/>
    <property type="molecule type" value="Genomic_DNA"/>
</dbReference>
<organism evidence="3 4">
    <name type="scientific">Candidatus Doudnabacteria bacterium RIFCSPHIGHO2_01_FULL_50_11</name>
    <dbReference type="NCBI Taxonomy" id="1817828"/>
    <lineage>
        <taxon>Bacteria</taxon>
        <taxon>Candidatus Doudnaibacteriota</taxon>
    </lineage>
</organism>
<protein>
    <recommendedName>
        <fullName evidence="2">Glycosyltransferase 2-like domain-containing protein</fullName>
    </recommendedName>
</protein>
<reference evidence="3 4" key="1">
    <citation type="journal article" date="2016" name="Nat. Commun.">
        <title>Thousands of microbial genomes shed light on interconnected biogeochemical processes in an aquifer system.</title>
        <authorList>
            <person name="Anantharaman K."/>
            <person name="Brown C.T."/>
            <person name="Hug L.A."/>
            <person name="Sharon I."/>
            <person name="Castelle C.J."/>
            <person name="Probst A.J."/>
            <person name="Thomas B.C."/>
            <person name="Singh A."/>
            <person name="Wilkins M.J."/>
            <person name="Karaoz U."/>
            <person name="Brodie E.L."/>
            <person name="Williams K.H."/>
            <person name="Hubbard S.S."/>
            <person name="Banfield J.F."/>
        </authorList>
    </citation>
    <scope>NUCLEOTIDE SEQUENCE [LARGE SCALE GENOMIC DNA]</scope>
</reference>
<dbReference type="PANTHER" id="PTHR36851">
    <property type="entry name" value="UNNAMED PRODUCT"/>
    <property type="match status" value="1"/>
</dbReference>
<name>A0A1F5PHB0_9BACT</name>
<evidence type="ECO:0000313" key="3">
    <source>
        <dbReference type="EMBL" id="OGE89275.1"/>
    </source>
</evidence>
<feature type="domain" description="Glycosyltransferase 2-like" evidence="2">
    <location>
        <begin position="228"/>
        <end position="456"/>
    </location>
</feature>
<evidence type="ECO:0000313" key="4">
    <source>
        <dbReference type="Proteomes" id="UP000178377"/>
    </source>
</evidence>
<accession>A0A1F5PHB0</accession>
<dbReference type="SUPFAM" id="SSF53448">
    <property type="entry name" value="Nucleotide-diphospho-sugar transferases"/>
    <property type="match status" value="1"/>
</dbReference>
<feature type="transmembrane region" description="Helical" evidence="1">
    <location>
        <begin position="12"/>
        <end position="38"/>
    </location>
</feature>
<dbReference type="Pfam" id="PF13632">
    <property type="entry name" value="Glyco_trans_2_3"/>
    <property type="match status" value="1"/>
</dbReference>